<name>A0A4V2YMS6_9ACTN</name>
<dbReference type="GO" id="GO:0042802">
    <property type="term" value="F:identical protein binding"/>
    <property type="evidence" value="ECO:0007669"/>
    <property type="project" value="InterPro"/>
</dbReference>
<evidence type="ECO:0000313" key="2">
    <source>
        <dbReference type="Proteomes" id="UP000295302"/>
    </source>
</evidence>
<accession>A0A4V2YMS6</accession>
<organism evidence="1 2">
    <name type="scientific">Nonomuraea terrae</name>
    <dbReference type="NCBI Taxonomy" id="2530383"/>
    <lineage>
        <taxon>Bacteria</taxon>
        <taxon>Bacillati</taxon>
        <taxon>Actinomycetota</taxon>
        <taxon>Actinomycetes</taxon>
        <taxon>Streptosporangiales</taxon>
        <taxon>Streptosporangiaceae</taxon>
        <taxon>Nonomuraea</taxon>
    </lineage>
</organism>
<comment type="caution">
    <text evidence="1">The sequence shown here is derived from an EMBL/GenBank/DDBJ whole genome shotgun (WGS) entry which is preliminary data.</text>
</comment>
<dbReference type="Gene3D" id="1.25.40.10">
    <property type="entry name" value="Tetratricopeptide repeat domain"/>
    <property type="match status" value="2"/>
</dbReference>
<dbReference type="PANTHER" id="PTHR46082:SF6">
    <property type="entry name" value="AAA+ ATPASE DOMAIN-CONTAINING PROTEIN-RELATED"/>
    <property type="match status" value="1"/>
</dbReference>
<dbReference type="EMBL" id="SMKQ01000022">
    <property type="protein sequence ID" value="TDD51197.1"/>
    <property type="molecule type" value="Genomic_DNA"/>
</dbReference>
<dbReference type="Pfam" id="PF13424">
    <property type="entry name" value="TPR_12"/>
    <property type="match status" value="2"/>
</dbReference>
<dbReference type="OrthoDB" id="3511185at2"/>
<dbReference type="Proteomes" id="UP000295302">
    <property type="component" value="Unassembled WGS sequence"/>
</dbReference>
<dbReference type="Pfam" id="PF13181">
    <property type="entry name" value="TPR_8"/>
    <property type="match status" value="1"/>
</dbReference>
<keyword evidence="2" id="KW-1185">Reference proteome</keyword>
<dbReference type="PANTHER" id="PTHR46082">
    <property type="entry name" value="ATP/GTP-BINDING PROTEIN-RELATED"/>
    <property type="match status" value="1"/>
</dbReference>
<dbReference type="Pfam" id="PF07721">
    <property type="entry name" value="TPR_4"/>
    <property type="match status" value="1"/>
</dbReference>
<dbReference type="InterPro" id="IPR011990">
    <property type="entry name" value="TPR-like_helical_dom_sf"/>
</dbReference>
<dbReference type="RefSeq" id="WP_132611288.1">
    <property type="nucleotide sequence ID" value="NZ_SMKQ01000022.1"/>
</dbReference>
<gene>
    <name evidence="1" type="ORF">E1286_10840</name>
</gene>
<evidence type="ECO:0000313" key="1">
    <source>
        <dbReference type="EMBL" id="TDD51197.1"/>
    </source>
</evidence>
<dbReference type="InterPro" id="IPR019734">
    <property type="entry name" value="TPR_rpt"/>
</dbReference>
<reference evidence="1 2" key="1">
    <citation type="submission" date="2019-03" db="EMBL/GenBank/DDBJ databases">
        <title>Draft genome sequences of novel Actinobacteria.</title>
        <authorList>
            <person name="Sahin N."/>
            <person name="Ay H."/>
            <person name="Saygin H."/>
        </authorList>
    </citation>
    <scope>NUCLEOTIDE SEQUENCE [LARGE SCALE GENOMIC DNA]</scope>
    <source>
        <strain evidence="1 2">CH32</strain>
    </source>
</reference>
<sequence>MPTSPTSLDLAFALLREGRLVDAEQLMVRELRTTELQHGRDTPQWASAQCDLGTVLLNSDQPERAVECYRAACSIPRPQDPEAAKDLLTYRLNLGMVLAMSGRLDEAETELRRNLQERLDFYGPEHAGYAFGLEPLADVLLRRGDLRGARAAVEETIGIFWRDGHERVATALALRARIVTAAGGQEPAFPALEQLPDEIVEELARAVLNRTGEHPDSDGVVLSRLAEAVEARLGPDHQMTLNVLSQLANAGRDRGDESGRVEAIQKVLASYERQGRHDDALMAELGLAMAQSDAGDLDGALVTYARARARAERIGRPELTAQVLRNWGLALSEAGRTGEAEPCLREAVAAAEFSGDAELLGRSRIALGLFLQHQERLAEAGQVVEAGLATLDVAHRDAVVGRSHLGAIKEGRSCGCGDMPGAMAAAFREFVLGRLPQDLLAGLDVTIADGDFSVNVELRREPTEQELEHLNAVMQTATAEFRRRVTTTS</sequence>
<protein>
    <submittedName>
        <fullName evidence="1">Tetratricopeptide repeat protein</fullName>
    </submittedName>
</protein>
<dbReference type="AlphaFoldDB" id="A0A4V2YMS6"/>
<dbReference type="InterPro" id="IPR053137">
    <property type="entry name" value="NLR-like"/>
</dbReference>
<dbReference type="SUPFAM" id="SSF48452">
    <property type="entry name" value="TPR-like"/>
    <property type="match status" value="1"/>
</dbReference>
<dbReference type="InterPro" id="IPR011717">
    <property type="entry name" value="TPR-4"/>
</dbReference>
<proteinExistence type="predicted"/>
<dbReference type="SMART" id="SM00028">
    <property type="entry name" value="TPR"/>
    <property type="match status" value="4"/>
</dbReference>